<evidence type="ECO:0000313" key="2">
    <source>
        <dbReference type="EMBL" id="KRY52869.1"/>
    </source>
</evidence>
<protein>
    <submittedName>
        <fullName evidence="2">Uncharacterized protein</fullName>
    </submittedName>
</protein>
<sequence length="73" mass="8696">MKFPYAFHEHQFTCRYVKPISLLVCVEMSKSIVLLNSRHVHRYQISMEEIELNKNNKNKNEKKNTEKSANEQA</sequence>
<comment type="caution">
    <text evidence="2">The sequence shown here is derived from an EMBL/GenBank/DDBJ whole genome shotgun (WGS) entry which is preliminary data.</text>
</comment>
<organism evidence="2 3">
    <name type="scientific">Trichinella britovi</name>
    <name type="common">Parasitic roundworm</name>
    <dbReference type="NCBI Taxonomy" id="45882"/>
    <lineage>
        <taxon>Eukaryota</taxon>
        <taxon>Metazoa</taxon>
        <taxon>Ecdysozoa</taxon>
        <taxon>Nematoda</taxon>
        <taxon>Enoplea</taxon>
        <taxon>Dorylaimia</taxon>
        <taxon>Trichinellida</taxon>
        <taxon>Trichinellidae</taxon>
        <taxon>Trichinella</taxon>
    </lineage>
</organism>
<dbReference type="AlphaFoldDB" id="A0A0V1CU80"/>
<proteinExistence type="predicted"/>
<keyword evidence="3" id="KW-1185">Reference proteome</keyword>
<gene>
    <name evidence="2" type="ORF">T03_11761</name>
</gene>
<evidence type="ECO:0000313" key="3">
    <source>
        <dbReference type="Proteomes" id="UP000054653"/>
    </source>
</evidence>
<dbReference type="EMBL" id="JYDI01000097">
    <property type="protein sequence ID" value="KRY52869.1"/>
    <property type="molecule type" value="Genomic_DNA"/>
</dbReference>
<evidence type="ECO:0000256" key="1">
    <source>
        <dbReference type="SAM" id="MobiDB-lite"/>
    </source>
</evidence>
<reference evidence="2 3" key="1">
    <citation type="submission" date="2015-01" db="EMBL/GenBank/DDBJ databases">
        <title>Evolution of Trichinella species and genotypes.</title>
        <authorList>
            <person name="Korhonen P.K."/>
            <person name="Edoardo P."/>
            <person name="Giuseppe L.R."/>
            <person name="Gasser R.B."/>
        </authorList>
    </citation>
    <scope>NUCLEOTIDE SEQUENCE [LARGE SCALE GENOMIC DNA]</scope>
    <source>
        <strain evidence="2">ISS120</strain>
    </source>
</reference>
<name>A0A0V1CU80_TRIBR</name>
<accession>A0A0V1CU80</accession>
<feature type="region of interest" description="Disordered" evidence="1">
    <location>
        <begin position="52"/>
        <end position="73"/>
    </location>
</feature>
<dbReference type="Proteomes" id="UP000054653">
    <property type="component" value="Unassembled WGS sequence"/>
</dbReference>